<reference evidence="3" key="1">
    <citation type="submission" date="2020-07" db="EMBL/GenBank/DDBJ databases">
        <title>Genome sequence and genetic diversity analysis of an under-domesticated orphan crop, white fonio (Digitaria exilis).</title>
        <authorList>
            <person name="Bennetzen J.L."/>
            <person name="Chen S."/>
            <person name="Ma X."/>
            <person name="Wang X."/>
            <person name="Yssel A.E.J."/>
            <person name="Chaluvadi S.R."/>
            <person name="Johnson M."/>
            <person name="Gangashetty P."/>
            <person name="Hamidou F."/>
            <person name="Sanogo M.D."/>
            <person name="Zwaenepoel A."/>
            <person name="Wallace J."/>
            <person name="Van De Peer Y."/>
            <person name="Van Deynze A."/>
        </authorList>
    </citation>
    <scope>NUCLEOTIDE SEQUENCE</scope>
    <source>
        <tissue evidence="3">Leaves</tissue>
    </source>
</reference>
<organism evidence="3 4">
    <name type="scientific">Digitaria exilis</name>
    <dbReference type="NCBI Taxonomy" id="1010633"/>
    <lineage>
        <taxon>Eukaryota</taxon>
        <taxon>Viridiplantae</taxon>
        <taxon>Streptophyta</taxon>
        <taxon>Embryophyta</taxon>
        <taxon>Tracheophyta</taxon>
        <taxon>Spermatophyta</taxon>
        <taxon>Magnoliopsida</taxon>
        <taxon>Liliopsida</taxon>
        <taxon>Poales</taxon>
        <taxon>Poaceae</taxon>
        <taxon>PACMAD clade</taxon>
        <taxon>Panicoideae</taxon>
        <taxon>Panicodae</taxon>
        <taxon>Paniceae</taxon>
        <taxon>Anthephorinae</taxon>
        <taxon>Digitaria</taxon>
    </lineage>
</organism>
<gene>
    <name evidence="3" type="ORF">HU200_046204</name>
</gene>
<dbReference type="AlphaFoldDB" id="A0A835AWH3"/>
<sequence>MWTSPYKLDRARAHLITLTAFPLHSRALLAGAVLVAAALLLPARHAVATADDKARAPASANDKATPPSASGYDSAKPPTPTPADKGAPSPAAYDAKPPSSSPGDMAVPPSPYDSSAPAPLLPLVSPPPPPPLPFVIVEGVIYCKSCRGKGYNTGIDASPLPGATAMMVCYGRKVVNATGTVTDDNGYFLIMFYDMQNFSAKTCKMYLVSSPTPQCNKPYYPPNQWIGLSLVRESRTIPPAGLQGIYTPTSVLFFAPAAKGQPATGPGALIDVPTVGASERARLPCEPRVPNQAMPRCTHASSVQNRNHFVTERNLSDGDSPQPTSCLVVCLPLVVILAVGCSLPSGGEAMGLPQPPPDLNFTISAEGVVWCNSCRYAGYVRSMGASPLPNHPASQLSTAFDHATAMLRCRRDDGQALTVWNTTGADGYFLIQADWESAPFKSKDCKVYVARSPAHGCAMPVKPAARKGAPLKFRRFVPLPNELQARYSAGNFTFAPENPAKC</sequence>
<accession>A0A835AWH3</accession>
<protein>
    <recommendedName>
        <fullName evidence="5">Pistil-specific extensin-like protein</fullName>
    </recommendedName>
</protein>
<evidence type="ECO:0000313" key="4">
    <source>
        <dbReference type="Proteomes" id="UP000636709"/>
    </source>
</evidence>
<evidence type="ECO:0000313" key="3">
    <source>
        <dbReference type="EMBL" id="KAF8678587.1"/>
    </source>
</evidence>
<feature type="region of interest" description="Disordered" evidence="2">
    <location>
        <begin position="50"/>
        <end position="113"/>
    </location>
</feature>
<dbReference type="OrthoDB" id="665669at2759"/>
<proteinExistence type="predicted"/>
<dbReference type="GO" id="GO:0071944">
    <property type="term" value="C:cell periphery"/>
    <property type="evidence" value="ECO:0007669"/>
    <property type="project" value="TreeGrafter"/>
</dbReference>
<dbReference type="Proteomes" id="UP000636709">
    <property type="component" value="Unassembled WGS sequence"/>
</dbReference>
<dbReference type="Pfam" id="PF01190">
    <property type="entry name" value="Pollen_Ole_e_1"/>
    <property type="match status" value="2"/>
</dbReference>
<dbReference type="EMBL" id="JACEFO010002133">
    <property type="protein sequence ID" value="KAF8678587.1"/>
    <property type="molecule type" value="Genomic_DNA"/>
</dbReference>
<evidence type="ECO:0008006" key="5">
    <source>
        <dbReference type="Google" id="ProtNLM"/>
    </source>
</evidence>
<name>A0A835AWH3_9POAL</name>
<keyword evidence="1" id="KW-0732">Signal</keyword>
<keyword evidence="4" id="KW-1185">Reference proteome</keyword>
<evidence type="ECO:0000256" key="2">
    <source>
        <dbReference type="SAM" id="MobiDB-lite"/>
    </source>
</evidence>
<dbReference type="PANTHER" id="PTHR33470:SF57">
    <property type="entry name" value="OS01G0726100 PROTEIN"/>
    <property type="match status" value="1"/>
</dbReference>
<dbReference type="PANTHER" id="PTHR33470">
    <property type="entry name" value="OS01G0164075 PROTEIN"/>
    <property type="match status" value="1"/>
</dbReference>
<comment type="caution">
    <text evidence="3">The sequence shown here is derived from an EMBL/GenBank/DDBJ whole genome shotgun (WGS) entry which is preliminary data.</text>
</comment>
<evidence type="ECO:0000256" key="1">
    <source>
        <dbReference type="ARBA" id="ARBA00022729"/>
    </source>
</evidence>